<dbReference type="Proteomes" id="UP001469089">
    <property type="component" value="Unassembled WGS sequence"/>
</dbReference>
<feature type="compositionally biased region" description="Gly residues" evidence="1">
    <location>
        <begin position="74"/>
        <end position="84"/>
    </location>
</feature>
<evidence type="ECO:0000313" key="3">
    <source>
        <dbReference type="Proteomes" id="UP001469089"/>
    </source>
</evidence>
<dbReference type="InterPro" id="IPR022053">
    <property type="entry name" value="DUF3613"/>
</dbReference>
<dbReference type="EMBL" id="JAOALG010000001">
    <property type="protein sequence ID" value="MEQ5838155.1"/>
    <property type="molecule type" value="Genomic_DNA"/>
</dbReference>
<reference evidence="2 3" key="1">
    <citation type="journal article" date="2024" name="Chem. Sci.">
        <title>Discovery of a lagriamide polyketide by integrated genome mining, isotopic labeling, and untargeted metabolomics.</title>
        <authorList>
            <person name="Fergusson C.H."/>
            <person name="Saulog J."/>
            <person name="Paulo B.S."/>
            <person name="Wilson D.M."/>
            <person name="Liu D.Y."/>
            <person name="Morehouse N.J."/>
            <person name="Waterworth S."/>
            <person name="Barkei J."/>
            <person name="Gray C.A."/>
            <person name="Kwan J.C."/>
            <person name="Eustaquio A.S."/>
            <person name="Linington R.G."/>
        </authorList>
    </citation>
    <scope>NUCLEOTIDE SEQUENCE [LARGE SCALE GENOMIC DNA]</scope>
    <source>
        <strain evidence="2 3">RL17-338-BIF-B</strain>
    </source>
</reference>
<dbReference type="Pfam" id="PF12266">
    <property type="entry name" value="DUF3613"/>
    <property type="match status" value="1"/>
</dbReference>
<comment type="caution">
    <text evidence="2">The sequence shown here is derived from an EMBL/GenBank/DDBJ whole genome shotgun (WGS) entry which is preliminary data.</text>
</comment>
<evidence type="ECO:0000313" key="2">
    <source>
        <dbReference type="EMBL" id="MEQ5838155.1"/>
    </source>
</evidence>
<name>A0ABV1LHA9_9BURK</name>
<organism evidence="2 3">
    <name type="scientific">Paraburkholderia acidicola</name>
    <dbReference type="NCBI Taxonomy" id="1912599"/>
    <lineage>
        <taxon>Bacteria</taxon>
        <taxon>Pseudomonadati</taxon>
        <taxon>Pseudomonadota</taxon>
        <taxon>Betaproteobacteria</taxon>
        <taxon>Burkholderiales</taxon>
        <taxon>Burkholderiaceae</taxon>
        <taxon>Paraburkholderia</taxon>
    </lineage>
</organism>
<protein>
    <submittedName>
        <fullName evidence="2">DUF3613 domain-containing protein</fullName>
    </submittedName>
</protein>
<sequence length="90" mass="9089">MYAQDAPAVPAIAPSEIGHATKAWLHLQGNNVAAAPVQPMLGEEAGIAYQRYMESFKSKIPDLYGSALNQSSGSGSGGGSGSGSGQPPSN</sequence>
<accession>A0ABV1LHA9</accession>
<evidence type="ECO:0000256" key="1">
    <source>
        <dbReference type="SAM" id="MobiDB-lite"/>
    </source>
</evidence>
<feature type="region of interest" description="Disordered" evidence="1">
    <location>
        <begin position="67"/>
        <end position="90"/>
    </location>
</feature>
<dbReference type="RefSeq" id="WP_349541019.1">
    <property type="nucleotide sequence ID" value="NZ_JAOALG010000001.1"/>
</dbReference>
<gene>
    <name evidence="2" type="ORF">N0A02_01700</name>
</gene>
<keyword evidence="3" id="KW-1185">Reference proteome</keyword>
<proteinExistence type="predicted"/>